<comment type="caution">
    <text evidence="1">The sequence shown here is derived from an EMBL/GenBank/DDBJ whole genome shotgun (WGS) entry which is preliminary data.</text>
</comment>
<accession>A0ABS3N4S9</accession>
<name>A0ABS3N4S9_9BACI</name>
<sequence length="118" mass="14020">MADVNDREVLVSKEKNRLKRLFKNIPPNKLKVVEGLIVQAARLRILLNEMWIDISENGDYEMFSQSDKAEPYERERPVARLYNTRDQSYQRIIKQLTDLLPDEYDKKEVEKYTSSDLI</sequence>
<gene>
    <name evidence="1" type="ORF">I7822_16505</name>
</gene>
<organism evidence="1 2">
    <name type="scientific">Metabacillus bambusae</name>
    <dbReference type="NCBI Taxonomy" id="2795218"/>
    <lineage>
        <taxon>Bacteria</taxon>
        <taxon>Bacillati</taxon>
        <taxon>Bacillota</taxon>
        <taxon>Bacilli</taxon>
        <taxon>Bacillales</taxon>
        <taxon>Bacillaceae</taxon>
        <taxon>Metabacillus</taxon>
    </lineage>
</organism>
<dbReference type="RefSeq" id="WP_207980203.1">
    <property type="nucleotide sequence ID" value="NZ_JAGDEL010000012.1"/>
</dbReference>
<evidence type="ECO:0008006" key="3">
    <source>
        <dbReference type="Google" id="ProtNLM"/>
    </source>
</evidence>
<proteinExistence type="predicted"/>
<evidence type="ECO:0000313" key="2">
    <source>
        <dbReference type="Proteomes" id="UP000663981"/>
    </source>
</evidence>
<evidence type="ECO:0000313" key="1">
    <source>
        <dbReference type="EMBL" id="MBO1513252.1"/>
    </source>
</evidence>
<reference evidence="1 2" key="1">
    <citation type="submission" date="2021-03" db="EMBL/GenBank/DDBJ databases">
        <title>Whole genome sequence of Metabacillus bambusae BG109.</title>
        <authorList>
            <person name="Jeong J.W."/>
        </authorList>
    </citation>
    <scope>NUCLEOTIDE SEQUENCE [LARGE SCALE GENOMIC DNA]</scope>
    <source>
        <strain evidence="1 2">BG109</strain>
    </source>
</reference>
<keyword evidence="2" id="KW-1185">Reference proteome</keyword>
<protein>
    <recommendedName>
        <fullName evidence="3">Phage protein</fullName>
    </recommendedName>
</protein>
<dbReference type="Proteomes" id="UP000663981">
    <property type="component" value="Unassembled WGS sequence"/>
</dbReference>
<dbReference type="EMBL" id="JAGDEL010000012">
    <property type="protein sequence ID" value="MBO1513252.1"/>
    <property type="molecule type" value="Genomic_DNA"/>
</dbReference>